<gene>
    <name evidence="2" type="ORF">ANCDUO_03970</name>
</gene>
<feature type="compositionally biased region" description="Low complexity" evidence="1">
    <location>
        <begin position="279"/>
        <end position="304"/>
    </location>
</feature>
<evidence type="ECO:0000256" key="1">
    <source>
        <dbReference type="SAM" id="MobiDB-lite"/>
    </source>
</evidence>
<dbReference type="OrthoDB" id="5877380at2759"/>
<dbReference type="Proteomes" id="UP000054047">
    <property type="component" value="Unassembled WGS sequence"/>
</dbReference>
<dbReference type="AlphaFoldDB" id="A0A0C2DSF7"/>
<sequence>MVCELDEELSDLMRMVVEKKELIEEKTATHKECRDIELSYRRPLDPLERTQSDSVMQKFEDFTIRLHEAKKLIAETKKISKDIKTMTKKVELLRIDGGASDDTLSSSFLNAPNLETSLYQKSSLKPSGSFFSSANPITPPSVNSQEATSKLGTEHFPLRKPPQRPQMDRSHCLRKATTATPEKSEEKKSSLFGGIGATASVVSEKKDEKQITFGNKAATESSTTERAETKPTSLFGGGAKQSATTSIFGGATLSKPLSFPSAPLAKPSETVTEKDQKEPSLASSPLTATTTATTTTPSSIFGKSTIVSPTTATTTTSSLFGTSSISSTTPATTTTATTSLFGTTSLSSTTPATTATTTTSSLFGTTSIISTAPTTTTTTTTSSSIFGSLKSTTAQPSAFGSLFGAKDTGSTQGSAAGANAVTFSFKPKTEAEAAQPTASFTFTPKPSSGGSLGQNPFHFNHFSFLFYY</sequence>
<feature type="compositionally biased region" description="Polar residues" evidence="1">
    <location>
        <begin position="134"/>
        <end position="151"/>
    </location>
</feature>
<evidence type="ECO:0000313" key="2">
    <source>
        <dbReference type="EMBL" id="KIH65707.1"/>
    </source>
</evidence>
<feature type="region of interest" description="Disordered" evidence="1">
    <location>
        <begin position="203"/>
        <end position="241"/>
    </location>
</feature>
<protein>
    <submittedName>
        <fullName evidence="2">Uncharacterized protein</fullName>
    </submittedName>
</protein>
<name>A0A0C2DSF7_9BILA</name>
<feature type="region of interest" description="Disordered" evidence="1">
    <location>
        <begin position="130"/>
        <end position="191"/>
    </location>
</feature>
<reference evidence="2 3" key="1">
    <citation type="submission" date="2013-12" db="EMBL/GenBank/DDBJ databases">
        <title>Draft genome of the parsitic nematode Ancylostoma duodenale.</title>
        <authorList>
            <person name="Mitreva M."/>
        </authorList>
    </citation>
    <scope>NUCLEOTIDE SEQUENCE [LARGE SCALE GENOMIC DNA]</scope>
    <source>
        <strain evidence="2 3">Zhejiang</strain>
    </source>
</reference>
<proteinExistence type="predicted"/>
<accession>A0A0C2DSF7</accession>
<dbReference type="EMBL" id="KN727427">
    <property type="protein sequence ID" value="KIH65707.1"/>
    <property type="molecule type" value="Genomic_DNA"/>
</dbReference>
<evidence type="ECO:0000313" key="3">
    <source>
        <dbReference type="Proteomes" id="UP000054047"/>
    </source>
</evidence>
<keyword evidence="3" id="KW-1185">Reference proteome</keyword>
<organism evidence="2 3">
    <name type="scientific">Ancylostoma duodenale</name>
    <dbReference type="NCBI Taxonomy" id="51022"/>
    <lineage>
        <taxon>Eukaryota</taxon>
        <taxon>Metazoa</taxon>
        <taxon>Ecdysozoa</taxon>
        <taxon>Nematoda</taxon>
        <taxon>Chromadorea</taxon>
        <taxon>Rhabditida</taxon>
        <taxon>Rhabditina</taxon>
        <taxon>Rhabditomorpha</taxon>
        <taxon>Strongyloidea</taxon>
        <taxon>Ancylostomatidae</taxon>
        <taxon>Ancylostomatinae</taxon>
        <taxon>Ancylostoma</taxon>
    </lineage>
</organism>
<feature type="region of interest" description="Disordered" evidence="1">
    <location>
        <begin position="259"/>
        <end position="304"/>
    </location>
</feature>